<feature type="compositionally biased region" description="Low complexity" evidence="2">
    <location>
        <begin position="287"/>
        <end position="306"/>
    </location>
</feature>
<keyword evidence="5" id="KW-0347">Helicase</keyword>
<reference evidence="5 6" key="1">
    <citation type="journal article" date="2016" name="Front. Microbiol.">
        <title>Comprehensive Phylogenetic Analysis of Bovine Non-aureus Staphylococci Species Based on Whole-Genome Sequencing.</title>
        <authorList>
            <person name="Naushad S."/>
            <person name="Barkema H.W."/>
            <person name="Luby C."/>
            <person name="Condas L.A."/>
            <person name="Nobrega D.B."/>
            <person name="Carson D.A."/>
            <person name="De Buck J."/>
        </authorList>
    </citation>
    <scope>NUCLEOTIDE SEQUENCE [LARGE SCALE GENOMIC DNA]</scope>
    <source>
        <strain evidence="5 6">SNUC 1388</strain>
    </source>
</reference>
<dbReference type="EMBL" id="QXRZ01000005">
    <property type="protein sequence ID" value="RIL42316.1"/>
    <property type="molecule type" value="Genomic_DNA"/>
</dbReference>
<dbReference type="Pfam" id="PF25888">
    <property type="entry name" value="WHD_DnaB"/>
    <property type="match status" value="1"/>
</dbReference>
<sequence length="465" mass="54483">MGLQANDYGLRPHDNFNVIRNFEINHRHLQILNRLFTPLIGPEAIGLYHYLNQFVEQSADTIATHYIIMSELKINLLEFRKQMDLLEGIGLMKSFVKHDEQLSSFVYQLVQPPSAKQFFNDPMLSVYLYSEVSKQRYHQLKQYFEAEHTVAMQHYQEVTRTFTDVFKVPNHQVKVDTSKILNDQHYNGIELSDVKFDFETLYDLLQTHFISKKIINKDAKQLITQLATLYGLTPESMKRIILKSITSAQELSFEELRKHARTYYLIEHEQQLPKLNKKGDAVSKSAPTQQSEPTQQSTSTESKQQQWLQQLEETSPIDMLASWSESEPTAQQKFMIEDLIEREKLSFGVINVLLQYVMLKEDMKLPKTYILEIASNWKKKGIKTAEQAYQQAMKVNKAQSEPRNHAPKYKQRQLASREMTPKWLLEAKDQDDHPATANNEPEEDEKLKADREAFLKHLKQQWKEE</sequence>
<evidence type="ECO:0000259" key="3">
    <source>
        <dbReference type="Pfam" id="PF07261"/>
    </source>
</evidence>
<organism evidence="5 6">
    <name type="scientific">Staphylococcus gallinarum</name>
    <dbReference type="NCBI Taxonomy" id="1293"/>
    <lineage>
        <taxon>Bacteria</taxon>
        <taxon>Bacillati</taxon>
        <taxon>Bacillota</taxon>
        <taxon>Bacilli</taxon>
        <taxon>Bacillales</taxon>
        <taxon>Staphylococcaceae</taxon>
        <taxon>Staphylococcus</taxon>
    </lineage>
</organism>
<dbReference type="GO" id="GO:0004386">
    <property type="term" value="F:helicase activity"/>
    <property type="evidence" value="ECO:0007669"/>
    <property type="project" value="UniProtKB-KW"/>
</dbReference>
<feature type="domain" description="DnaB/C C-terminal" evidence="3">
    <location>
        <begin position="335"/>
        <end position="391"/>
    </location>
</feature>
<name>A0A418HMF6_STAGA</name>
<proteinExistence type="inferred from homology"/>
<dbReference type="Proteomes" id="UP000283576">
    <property type="component" value="Unassembled WGS sequence"/>
</dbReference>
<evidence type="ECO:0000259" key="4">
    <source>
        <dbReference type="Pfam" id="PF25888"/>
    </source>
</evidence>
<dbReference type="RefSeq" id="WP_107527047.1">
    <property type="nucleotide sequence ID" value="NZ_JAIBNU010000001.1"/>
</dbReference>
<feature type="region of interest" description="Disordered" evidence="2">
    <location>
        <begin position="276"/>
        <end position="307"/>
    </location>
</feature>
<protein>
    <submittedName>
        <fullName evidence="5">Helicase DnaB</fullName>
    </submittedName>
</protein>
<dbReference type="InterPro" id="IPR034829">
    <property type="entry name" value="DnaD-like_sf"/>
</dbReference>
<dbReference type="InterPro" id="IPR058660">
    <property type="entry name" value="WHD_DnaB"/>
</dbReference>
<dbReference type="InterPro" id="IPR006343">
    <property type="entry name" value="DnaB/C_C"/>
</dbReference>
<evidence type="ECO:0000313" key="6">
    <source>
        <dbReference type="Proteomes" id="UP000283576"/>
    </source>
</evidence>
<keyword evidence="5" id="KW-0378">Hydrolase</keyword>
<evidence type="ECO:0000256" key="2">
    <source>
        <dbReference type="SAM" id="MobiDB-lite"/>
    </source>
</evidence>
<feature type="region of interest" description="Disordered" evidence="2">
    <location>
        <begin position="396"/>
        <end position="453"/>
    </location>
</feature>
<gene>
    <name evidence="5" type="ORF">BUZ01_08990</name>
</gene>
<comment type="caution">
    <text evidence="5">The sequence shown here is derived from an EMBL/GenBank/DDBJ whole genome shotgun (WGS) entry which is preliminary data.</text>
</comment>
<feature type="compositionally biased region" description="Basic and acidic residues" evidence="2">
    <location>
        <begin position="425"/>
        <end position="434"/>
    </location>
</feature>
<keyword evidence="5" id="KW-0067">ATP-binding</keyword>
<feature type="domain" description="Replicative helicase loading/DNA remodeling protein DnaB N-terminal winged helix" evidence="4">
    <location>
        <begin position="11"/>
        <end position="260"/>
    </location>
</feature>
<comment type="similarity">
    <text evidence="1">Belongs to the DnaB/DnaD family.</text>
</comment>
<accession>A0A418HMF6</accession>
<dbReference type="Pfam" id="PF07261">
    <property type="entry name" value="DnaB_2"/>
    <property type="match status" value="1"/>
</dbReference>
<keyword evidence="5" id="KW-0547">Nucleotide-binding</keyword>
<evidence type="ECO:0000256" key="1">
    <source>
        <dbReference type="ARBA" id="ARBA00093462"/>
    </source>
</evidence>
<evidence type="ECO:0000313" key="5">
    <source>
        <dbReference type="EMBL" id="RIL42316.1"/>
    </source>
</evidence>
<dbReference type="Gene3D" id="1.10.10.630">
    <property type="entry name" value="DnaD domain-like"/>
    <property type="match status" value="1"/>
</dbReference>
<dbReference type="AlphaFoldDB" id="A0A418HMF6"/>